<reference evidence="2" key="2">
    <citation type="submission" date="2020-09" db="EMBL/GenBank/DDBJ databases">
        <authorList>
            <person name="Sun Q."/>
            <person name="Zhou Y."/>
        </authorList>
    </citation>
    <scope>NUCLEOTIDE SEQUENCE</scope>
    <source>
        <strain evidence="2">CGMCC 1.15367</strain>
    </source>
</reference>
<gene>
    <name evidence="2" type="ORF">GCM10011390_49670</name>
</gene>
<protein>
    <recommendedName>
        <fullName evidence="1">PIN domain-containing protein</fullName>
    </recommendedName>
</protein>
<sequence length="128" mass="13543">MAIRYALDASALLCLLQAEHGHKQVDAALDASVISSVNFSEVVAKLRDLGASAEMVQAMLDPLHLAIVDFTSAQARIAGNLRPATKSKGLSFGDLACLATAIDLECAVLTANRPWQDLDIGVEIALVR</sequence>
<dbReference type="Pfam" id="PF01850">
    <property type="entry name" value="PIN"/>
    <property type="match status" value="1"/>
</dbReference>
<proteinExistence type="predicted"/>
<accession>A0A917EE38</accession>
<organism evidence="2 3">
    <name type="scientific">Aureimonas endophytica</name>
    <dbReference type="NCBI Taxonomy" id="2027858"/>
    <lineage>
        <taxon>Bacteria</taxon>
        <taxon>Pseudomonadati</taxon>
        <taxon>Pseudomonadota</taxon>
        <taxon>Alphaproteobacteria</taxon>
        <taxon>Hyphomicrobiales</taxon>
        <taxon>Aurantimonadaceae</taxon>
        <taxon>Aureimonas</taxon>
    </lineage>
</organism>
<dbReference type="RefSeq" id="WP_188913399.1">
    <property type="nucleotide sequence ID" value="NZ_BMIQ01000014.1"/>
</dbReference>
<dbReference type="Proteomes" id="UP000644699">
    <property type="component" value="Unassembled WGS sequence"/>
</dbReference>
<dbReference type="AlphaFoldDB" id="A0A917EE38"/>
<keyword evidence="3" id="KW-1185">Reference proteome</keyword>
<feature type="domain" description="PIN" evidence="1">
    <location>
        <begin position="6"/>
        <end position="118"/>
    </location>
</feature>
<dbReference type="EMBL" id="BMIQ01000014">
    <property type="protein sequence ID" value="GGE24322.1"/>
    <property type="molecule type" value="Genomic_DNA"/>
</dbReference>
<dbReference type="InterPro" id="IPR029060">
    <property type="entry name" value="PIN-like_dom_sf"/>
</dbReference>
<dbReference type="CDD" id="cd18682">
    <property type="entry name" value="PIN_VapC-like"/>
    <property type="match status" value="1"/>
</dbReference>
<dbReference type="Gene3D" id="3.40.50.1010">
    <property type="entry name" value="5'-nuclease"/>
    <property type="match status" value="1"/>
</dbReference>
<dbReference type="InterPro" id="IPR002716">
    <property type="entry name" value="PIN_dom"/>
</dbReference>
<evidence type="ECO:0000313" key="2">
    <source>
        <dbReference type="EMBL" id="GGE24322.1"/>
    </source>
</evidence>
<comment type="caution">
    <text evidence="2">The sequence shown here is derived from an EMBL/GenBank/DDBJ whole genome shotgun (WGS) entry which is preliminary data.</text>
</comment>
<name>A0A917EE38_9HYPH</name>
<dbReference type="SUPFAM" id="SSF88723">
    <property type="entry name" value="PIN domain-like"/>
    <property type="match status" value="1"/>
</dbReference>
<evidence type="ECO:0000313" key="3">
    <source>
        <dbReference type="Proteomes" id="UP000644699"/>
    </source>
</evidence>
<evidence type="ECO:0000259" key="1">
    <source>
        <dbReference type="Pfam" id="PF01850"/>
    </source>
</evidence>
<reference evidence="2" key="1">
    <citation type="journal article" date="2014" name="Int. J. Syst. Evol. Microbiol.">
        <title>Complete genome sequence of Corynebacterium casei LMG S-19264T (=DSM 44701T), isolated from a smear-ripened cheese.</title>
        <authorList>
            <consortium name="US DOE Joint Genome Institute (JGI-PGF)"/>
            <person name="Walter F."/>
            <person name="Albersmeier A."/>
            <person name="Kalinowski J."/>
            <person name="Ruckert C."/>
        </authorList>
    </citation>
    <scope>NUCLEOTIDE SEQUENCE</scope>
    <source>
        <strain evidence="2">CGMCC 1.15367</strain>
    </source>
</reference>